<accession>A0A9P7R5L1</accession>
<dbReference type="AlphaFoldDB" id="A0A9P7R5L1"/>
<dbReference type="EMBL" id="JAESDN010000006">
    <property type="protein sequence ID" value="KAG7048898.1"/>
    <property type="molecule type" value="Genomic_DNA"/>
</dbReference>
<protein>
    <submittedName>
        <fullName evidence="1">Uncharacterized protein</fullName>
    </submittedName>
</protein>
<reference evidence="1" key="1">
    <citation type="submission" date="2021-05" db="EMBL/GenBank/DDBJ databases">
        <title>Comparative genomics of three Colletotrichum scovillei strains and genetic complementation revealed genes involved fungal growth and virulence on chili pepper.</title>
        <authorList>
            <person name="Hsieh D.-K."/>
            <person name="Chuang S.-C."/>
            <person name="Chen C.-Y."/>
            <person name="Chao Y.-T."/>
            <person name="Lu M.-Y.J."/>
            <person name="Lee M.-H."/>
            <person name="Shih M.-C."/>
        </authorList>
    </citation>
    <scope>NUCLEOTIDE SEQUENCE</scope>
    <source>
        <strain evidence="1">Coll-153</strain>
    </source>
</reference>
<evidence type="ECO:0000313" key="1">
    <source>
        <dbReference type="EMBL" id="KAG7048898.1"/>
    </source>
</evidence>
<proteinExistence type="predicted"/>
<dbReference type="Proteomes" id="UP000699042">
    <property type="component" value="Unassembled WGS sequence"/>
</dbReference>
<feature type="non-terminal residue" evidence="1">
    <location>
        <position position="46"/>
    </location>
</feature>
<comment type="caution">
    <text evidence="1">The sequence shown here is derived from an EMBL/GenBank/DDBJ whole genome shotgun (WGS) entry which is preliminary data.</text>
</comment>
<sequence>MPRSPDRCLGSRSKFLAGRPVGRLAEKGVACLPSNSRHRPLMGPRG</sequence>
<gene>
    <name evidence="1" type="ORF">JMJ77_014526</name>
</gene>
<name>A0A9P7R5L1_9PEZI</name>
<organism evidence="1 2">
    <name type="scientific">Colletotrichum scovillei</name>
    <dbReference type="NCBI Taxonomy" id="1209932"/>
    <lineage>
        <taxon>Eukaryota</taxon>
        <taxon>Fungi</taxon>
        <taxon>Dikarya</taxon>
        <taxon>Ascomycota</taxon>
        <taxon>Pezizomycotina</taxon>
        <taxon>Sordariomycetes</taxon>
        <taxon>Hypocreomycetidae</taxon>
        <taxon>Glomerellales</taxon>
        <taxon>Glomerellaceae</taxon>
        <taxon>Colletotrichum</taxon>
        <taxon>Colletotrichum acutatum species complex</taxon>
    </lineage>
</organism>
<evidence type="ECO:0000313" key="2">
    <source>
        <dbReference type="Proteomes" id="UP000699042"/>
    </source>
</evidence>
<keyword evidence="2" id="KW-1185">Reference proteome</keyword>